<dbReference type="GO" id="GO:0046872">
    <property type="term" value="F:metal ion binding"/>
    <property type="evidence" value="ECO:0007669"/>
    <property type="project" value="UniProtKB-KW"/>
</dbReference>
<sequence length="500" mass="52997">MAAAGLAACRPLGFAGRASTGCPVPGARLGRGRRPALACTAAVADVQEAPTDVSLDADLRGLAAAACPRPQEKAQRHRLLQTIEAAARGALGRDVRVFAFGGCVDGCGEGGEEMDAVLYVPVTASRAAGSAFGSRRLAGRCLREVAAACRERGLYLGNARKRRGSSTIRLEEHARVQAGDRWQTCLLRACELHCQELLPLLSSRLLRGYAELEGHVRTLAIAVKRWSQAAGISGATHDGFLSPFAWTLLVIYYLQVRHGLPSLHALAPGRPAGPGRWPSQPGYCDVAFASAAEADRQLEPSVEGGREALSAAVLFRGFFAFFGYAFDWDAEVASVRLGRRSDLGSRHFAALRASASGRAVGINIENPIAVSRNLNSPLNDTRACEMREAFRRADARLAAGEGLGELLAAPGGELPCLELAGGLGLQEGFLRLPDFVDDTSPCVCDVCGRRFEGRLLLMQHQVDRGHLNSDSAAELERLRTGDAAAVAEAADRLRAALSGG</sequence>
<dbReference type="PANTHER" id="PTHR12271:SF40">
    <property type="entry name" value="POLY(A) RNA POLYMERASE GLD2"/>
    <property type="match status" value="1"/>
</dbReference>
<protein>
    <recommendedName>
        <fullName evidence="1">C2H2-type domain-containing protein</fullName>
    </recommendedName>
</protein>
<dbReference type="SUPFAM" id="SSF81301">
    <property type="entry name" value="Nucleotidyltransferase"/>
    <property type="match status" value="1"/>
</dbReference>
<dbReference type="Gene3D" id="1.10.1410.10">
    <property type="match status" value="1"/>
</dbReference>
<dbReference type="EMBL" id="HBNR01088169">
    <property type="protein sequence ID" value="CAE4666448.1"/>
    <property type="molecule type" value="Transcribed_RNA"/>
</dbReference>
<dbReference type="PROSITE" id="PS00028">
    <property type="entry name" value="ZINC_FINGER_C2H2_1"/>
    <property type="match status" value="1"/>
</dbReference>
<organism evidence="2">
    <name type="scientific">Alexandrium monilatum</name>
    <dbReference type="NCBI Taxonomy" id="311494"/>
    <lineage>
        <taxon>Eukaryota</taxon>
        <taxon>Sar</taxon>
        <taxon>Alveolata</taxon>
        <taxon>Dinophyceae</taxon>
        <taxon>Gonyaulacales</taxon>
        <taxon>Pyrocystaceae</taxon>
        <taxon>Alexandrium</taxon>
    </lineage>
</organism>
<dbReference type="PANTHER" id="PTHR12271">
    <property type="entry name" value="POLY A POLYMERASE CID PAP -RELATED"/>
    <property type="match status" value="1"/>
</dbReference>
<dbReference type="InterPro" id="IPR043519">
    <property type="entry name" value="NT_sf"/>
</dbReference>
<proteinExistence type="predicted"/>
<dbReference type="GO" id="GO:0031123">
    <property type="term" value="P:RNA 3'-end processing"/>
    <property type="evidence" value="ECO:0007669"/>
    <property type="project" value="TreeGrafter"/>
</dbReference>
<accession>A0A7S4T667</accession>
<evidence type="ECO:0000259" key="1">
    <source>
        <dbReference type="PROSITE" id="PS00028"/>
    </source>
</evidence>
<name>A0A7S4T667_9DINO</name>
<dbReference type="AlphaFoldDB" id="A0A7S4T667"/>
<dbReference type="SUPFAM" id="SSF81631">
    <property type="entry name" value="PAP/OAS1 substrate-binding domain"/>
    <property type="match status" value="1"/>
</dbReference>
<evidence type="ECO:0000313" key="2">
    <source>
        <dbReference type="EMBL" id="CAE4666448.1"/>
    </source>
</evidence>
<dbReference type="GO" id="GO:0016779">
    <property type="term" value="F:nucleotidyltransferase activity"/>
    <property type="evidence" value="ECO:0007669"/>
    <property type="project" value="TreeGrafter"/>
</dbReference>
<feature type="domain" description="C2H2-type" evidence="1">
    <location>
        <begin position="442"/>
        <end position="466"/>
    </location>
</feature>
<reference evidence="2" key="1">
    <citation type="submission" date="2021-01" db="EMBL/GenBank/DDBJ databases">
        <authorList>
            <person name="Corre E."/>
            <person name="Pelletier E."/>
            <person name="Niang G."/>
            <person name="Scheremetjew M."/>
            <person name="Finn R."/>
            <person name="Kale V."/>
            <person name="Holt S."/>
            <person name="Cochrane G."/>
            <person name="Meng A."/>
            <person name="Brown T."/>
            <person name="Cohen L."/>
        </authorList>
    </citation>
    <scope>NUCLEOTIDE SEQUENCE</scope>
    <source>
        <strain evidence="2">CCMP3105</strain>
    </source>
</reference>
<gene>
    <name evidence="2" type="ORF">AMON00008_LOCUS63192</name>
</gene>
<dbReference type="InterPro" id="IPR013087">
    <property type="entry name" value="Znf_C2H2_type"/>
</dbReference>